<reference evidence="1" key="1">
    <citation type="journal article" date="2021" name="Genome Biol. Evol.">
        <title>The assembled and annotated genome of the fairy-ring fungus Marasmius oreades.</title>
        <authorList>
            <person name="Hiltunen M."/>
            <person name="Ament-Velasquez S.L."/>
            <person name="Johannesson H."/>
        </authorList>
    </citation>
    <scope>NUCLEOTIDE SEQUENCE</scope>
    <source>
        <strain evidence="1">03SP1</strain>
    </source>
</reference>
<dbReference type="Gene3D" id="2.30.110.10">
    <property type="entry name" value="Electron Transport, Fmn-binding Protein, Chain A"/>
    <property type="match status" value="1"/>
</dbReference>
<sequence length="249" mass="27630">MVQFYDEIPPFLIDWIKTQHVFWVATAPLSADGHVNLSGKGINGTFHVVNNRQIWYEDLTGSGCETISHIRENGRITIYFNAFEGPPRIARLFGKGKVFEFGTPEYNALLPPEERQVGSRSIIMVDLHKVATSCGYAIPFFQFKSHRTKLTEWASNKQAQDCPSLSSLTLPSDGLKAYWKKSNSASLDGLPGMELLPITFETQLVPPKTGKHKAISKIPKFPSPIDEKLILAFALGALTVLVGGKLRSL</sequence>
<dbReference type="InterPro" id="IPR012349">
    <property type="entry name" value="Split_barrel_FMN-bd"/>
</dbReference>
<proteinExistence type="predicted"/>
<evidence type="ECO:0008006" key="3">
    <source>
        <dbReference type="Google" id="ProtNLM"/>
    </source>
</evidence>
<dbReference type="KEGG" id="more:E1B28_006086"/>
<comment type="caution">
    <text evidence="1">The sequence shown here is derived from an EMBL/GenBank/DDBJ whole genome shotgun (WGS) entry which is preliminary data.</text>
</comment>
<evidence type="ECO:0000313" key="2">
    <source>
        <dbReference type="Proteomes" id="UP001049176"/>
    </source>
</evidence>
<accession>A0A9P7S4H4</accession>
<dbReference type="OrthoDB" id="539398at2759"/>
<dbReference type="PANTHER" id="PTHR39336">
    <property type="entry name" value="PYRIDOXAMINE PHOSPHATE OXIDASE FAMILY PROTEIN (AFU_ORTHOLOGUE AFUA_6G11440)"/>
    <property type="match status" value="1"/>
</dbReference>
<dbReference type="EMBL" id="CM032183">
    <property type="protein sequence ID" value="KAG7095321.1"/>
    <property type="molecule type" value="Genomic_DNA"/>
</dbReference>
<dbReference type="GeneID" id="66075162"/>
<dbReference type="SUPFAM" id="SSF50475">
    <property type="entry name" value="FMN-binding split barrel"/>
    <property type="match status" value="1"/>
</dbReference>
<dbReference type="RefSeq" id="XP_043011791.1">
    <property type="nucleotide sequence ID" value="XM_043150701.1"/>
</dbReference>
<organism evidence="1 2">
    <name type="scientific">Marasmius oreades</name>
    <name type="common">fairy-ring Marasmius</name>
    <dbReference type="NCBI Taxonomy" id="181124"/>
    <lineage>
        <taxon>Eukaryota</taxon>
        <taxon>Fungi</taxon>
        <taxon>Dikarya</taxon>
        <taxon>Basidiomycota</taxon>
        <taxon>Agaricomycotina</taxon>
        <taxon>Agaricomycetes</taxon>
        <taxon>Agaricomycetidae</taxon>
        <taxon>Agaricales</taxon>
        <taxon>Marasmiineae</taxon>
        <taxon>Marasmiaceae</taxon>
        <taxon>Marasmius</taxon>
    </lineage>
</organism>
<keyword evidence="2" id="KW-1185">Reference proteome</keyword>
<dbReference type="Proteomes" id="UP001049176">
    <property type="component" value="Chromosome 3"/>
</dbReference>
<dbReference type="AlphaFoldDB" id="A0A9P7S4H4"/>
<dbReference type="PANTHER" id="PTHR39336:SF3">
    <property type="entry name" value="PYRIDOXAMINE PHOSPHATE OXIDASE"/>
    <property type="match status" value="1"/>
</dbReference>
<evidence type="ECO:0000313" key="1">
    <source>
        <dbReference type="EMBL" id="KAG7095321.1"/>
    </source>
</evidence>
<name>A0A9P7S4H4_9AGAR</name>
<gene>
    <name evidence="1" type="ORF">E1B28_006086</name>
</gene>
<protein>
    <recommendedName>
        <fullName evidence="3">Pyridoxamine 5'-phosphate oxidase putative domain-containing protein</fullName>
    </recommendedName>
</protein>